<dbReference type="PANTHER" id="PTHR30419">
    <property type="entry name" value="HTH-TYPE TRANSCRIPTIONAL REGULATOR YBHD"/>
    <property type="match status" value="1"/>
</dbReference>
<dbReference type="GO" id="GO:0003677">
    <property type="term" value="F:DNA binding"/>
    <property type="evidence" value="ECO:0007669"/>
    <property type="project" value="UniProtKB-KW"/>
</dbReference>
<evidence type="ECO:0000256" key="1">
    <source>
        <dbReference type="ARBA" id="ARBA00009437"/>
    </source>
</evidence>
<name>A0A6L5YBV8_9BACT</name>
<keyword evidence="3" id="KW-0238">DNA-binding</keyword>
<accession>A0A6L5YBV8</accession>
<dbReference type="FunFam" id="1.10.10.10:FF:000001">
    <property type="entry name" value="LysR family transcriptional regulator"/>
    <property type="match status" value="1"/>
</dbReference>
<dbReference type="Proteomes" id="UP000473699">
    <property type="component" value="Unassembled WGS sequence"/>
</dbReference>
<dbReference type="InterPro" id="IPR005119">
    <property type="entry name" value="LysR_subst-bd"/>
</dbReference>
<evidence type="ECO:0000259" key="5">
    <source>
        <dbReference type="PROSITE" id="PS50931"/>
    </source>
</evidence>
<evidence type="ECO:0000256" key="2">
    <source>
        <dbReference type="ARBA" id="ARBA00023015"/>
    </source>
</evidence>
<dbReference type="InterPro" id="IPR036388">
    <property type="entry name" value="WH-like_DNA-bd_sf"/>
</dbReference>
<dbReference type="Pfam" id="PF00126">
    <property type="entry name" value="HTH_1"/>
    <property type="match status" value="1"/>
</dbReference>
<dbReference type="GO" id="GO:0005829">
    <property type="term" value="C:cytosol"/>
    <property type="evidence" value="ECO:0007669"/>
    <property type="project" value="TreeGrafter"/>
</dbReference>
<comment type="caution">
    <text evidence="6">The sequence shown here is derived from an EMBL/GenBank/DDBJ whole genome shotgun (WGS) entry which is preliminary data.</text>
</comment>
<dbReference type="EMBL" id="VUNH01000007">
    <property type="protein sequence ID" value="MST55824.1"/>
    <property type="molecule type" value="Genomic_DNA"/>
</dbReference>
<dbReference type="PRINTS" id="PR00039">
    <property type="entry name" value="HTHLYSR"/>
</dbReference>
<organism evidence="6 7">
    <name type="scientific">Pyramidobacter porci</name>
    <dbReference type="NCBI Taxonomy" id="2605789"/>
    <lineage>
        <taxon>Bacteria</taxon>
        <taxon>Thermotogati</taxon>
        <taxon>Synergistota</taxon>
        <taxon>Synergistia</taxon>
        <taxon>Synergistales</taxon>
        <taxon>Dethiosulfovibrionaceae</taxon>
        <taxon>Pyramidobacter</taxon>
    </lineage>
</organism>
<dbReference type="Gene3D" id="3.40.190.290">
    <property type="match status" value="1"/>
</dbReference>
<evidence type="ECO:0000313" key="6">
    <source>
        <dbReference type="EMBL" id="MST55824.1"/>
    </source>
</evidence>
<dbReference type="Pfam" id="PF03466">
    <property type="entry name" value="LysR_substrate"/>
    <property type="match status" value="1"/>
</dbReference>
<dbReference type="GO" id="GO:0003700">
    <property type="term" value="F:DNA-binding transcription factor activity"/>
    <property type="evidence" value="ECO:0007669"/>
    <property type="project" value="InterPro"/>
</dbReference>
<feature type="domain" description="HTH lysR-type" evidence="5">
    <location>
        <begin position="12"/>
        <end position="69"/>
    </location>
</feature>
<dbReference type="RefSeq" id="WP_154528919.1">
    <property type="nucleotide sequence ID" value="NZ_VUNH01000007.1"/>
</dbReference>
<gene>
    <name evidence="6" type="ORF">FYJ74_07245</name>
</gene>
<dbReference type="InterPro" id="IPR050950">
    <property type="entry name" value="HTH-type_LysR_regulators"/>
</dbReference>
<keyword evidence="7" id="KW-1185">Reference proteome</keyword>
<keyword evidence="4" id="KW-0804">Transcription</keyword>
<dbReference type="SUPFAM" id="SSF53850">
    <property type="entry name" value="Periplasmic binding protein-like II"/>
    <property type="match status" value="1"/>
</dbReference>
<keyword evidence="2" id="KW-0805">Transcription regulation</keyword>
<evidence type="ECO:0000256" key="4">
    <source>
        <dbReference type="ARBA" id="ARBA00023163"/>
    </source>
</evidence>
<dbReference type="Gene3D" id="1.10.10.10">
    <property type="entry name" value="Winged helix-like DNA-binding domain superfamily/Winged helix DNA-binding domain"/>
    <property type="match status" value="1"/>
</dbReference>
<dbReference type="CDD" id="cd05466">
    <property type="entry name" value="PBP2_LTTR_substrate"/>
    <property type="match status" value="1"/>
</dbReference>
<evidence type="ECO:0000313" key="7">
    <source>
        <dbReference type="Proteomes" id="UP000473699"/>
    </source>
</evidence>
<dbReference type="InterPro" id="IPR036390">
    <property type="entry name" value="WH_DNA-bd_sf"/>
</dbReference>
<dbReference type="SUPFAM" id="SSF46785">
    <property type="entry name" value="Winged helix' DNA-binding domain"/>
    <property type="match status" value="1"/>
</dbReference>
<dbReference type="AlphaFoldDB" id="A0A6L5YBV8"/>
<dbReference type="PROSITE" id="PS50931">
    <property type="entry name" value="HTH_LYSR"/>
    <property type="match status" value="1"/>
</dbReference>
<proteinExistence type="inferred from homology"/>
<sequence>MNRTKRKGDAHVDFRQIQYILAVAEHRNITKAAAALHISQPSLSHFIARTEEELGVKLFDRTMMPLKLTYAGEQYLKNAVEIMRVHDRMMREFRDIAGSLKGRLVVGILHERAAYMLPLILPDFRRRHPGIEVDLAISNTAKIIDALARGRINFGIGIFPQLNEFQSMEIYRERLLLVVAPGMVRSRHLLKKGNRALNPAKLEDLPFIISRHGHALFRRVSELWSTYNLSPQVVFESSSNITSLRLAAAGLGVTIVPAMTLKLAQTTAPPEVHEIGVPALTWTVALYSRKDAYVGAVERAFFETARQAFAGVSVRNVKFE</sequence>
<evidence type="ECO:0000256" key="3">
    <source>
        <dbReference type="ARBA" id="ARBA00023125"/>
    </source>
</evidence>
<dbReference type="InterPro" id="IPR000847">
    <property type="entry name" value="LysR_HTH_N"/>
</dbReference>
<protein>
    <submittedName>
        <fullName evidence="6">LysR family transcriptional regulator</fullName>
    </submittedName>
</protein>
<reference evidence="6 7" key="1">
    <citation type="submission" date="2019-08" db="EMBL/GenBank/DDBJ databases">
        <title>In-depth cultivation of the pig gut microbiome towards novel bacterial diversity and tailored functional studies.</title>
        <authorList>
            <person name="Wylensek D."/>
            <person name="Hitch T.C.A."/>
            <person name="Clavel T."/>
        </authorList>
    </citation>
    <scope>NUCLEOTIDE SEQUENCE [LARGE SCALE GENOMIC DNA]</scope>
    <source>
        <strain evidence="6 7">SM-530-WT-4B</strain>
    </source>
</reference>
<comment type="similarity">
    <text evidence="1">Belongs to the LysR transcriptional regulatory family.</text>
</comment>